<proteinExistence type="predicted"/>
<dbReference type="Gramene" id="GBG90463">
    <property type="protein sequence ID" value="GBG90463"/>
    <property type="gene ID" value="CBR_g50809"/>
</dbReference>
<evidence type="ECO:0000313" key="2">
    <source>
        <dbReference type="EMBL" id="GBG90463.1"/>
    </source>
</evidence>
<dbReference type="EMBL" id="BFEA01000813">
    <property type="protein sequence ID" value="GBG90463.1"/>
    <property type="molecule type" value="Genomic_DNA"/>
</dbReference>
<sequence length="159" mass="18498">MVDTHTGASTSPYTAEQDAKAVAILKERREKKEAKKKALMEEQATKLKKIEEEMAREKERLRKVEEEKLKVVEEEEELQEQPLESRRAGGRGESSGTKEDQMEKKITEWVAGSSLGEEEEALMYVPREEQEATMREWDAKEEEALMYMPREEQAASYRR</sequence>
<evidence type="ECO:0000313" key="3">
    <source>
        <dbReference type="Proteomes" id="UP000265515"/>
    </source>
</evidence>
<gene>
    <name evidence="2" type="ORF">CBR_g50809</name>
</gene>
<accession>A0A388M7K0</accession>
<dbReference type="Proteomes" id="UP000265515">
    <property type="component" value="Unassembled WGS sequence"/>
</dbReference>
<organism evidence="2 3">
    <name type="scientific">Chara braunii</name>
    <name type="common">Braun's stonewort</name>
    <dbReference type="NCBI Taxonomy" id="69332"/>
    <lineage>
        <taxon>Eukaryota</taxon>
        <taxon>Viridiplantae</taxon>
        <taxon>Streptophyta</taxon>
        <taxon>Charophyceae</taxon>
        <taxon>Charales</taxon>
        <taxon>Characeae</taxon>
        <taxon>Chara</taxon>
    </lineage>
</organism>
<keyword evidence="3" id="KW-1185">Reference proteome</keyword>
<protein>
    <submittedName>
        <fullName evidence="2">Uncharacterized protein</fullName>
    </submittedName>
</protein>
<evidence type="ECO:0000256" key="1">
    <source>
        <dbReference type="SAM" id="MobiDB-lite"/>
    </source>
</evidence>
<feature type="region of interest" description="Disordered" evidence="1">
    <location>
        <begin position="72"/>
        <end position="113"/>
    </location>
</feature>
<dbReference type="AlphaFoldDB" id="A0A388M7K0"/>
<feature type="compositionally biased region" description="Basic and acidic residues" evidence="1">
    <location>
        <begin position="96"/>
        <end position="107"/>
    </location>
</feature>
<comment type="caution">
    <text evidence="2">The sequence shown here is derived from an EMBL/GenBank/DDBJ whole genome shotgun (WGS) entry which is preliminary data.</text>
</comment>
<reference evidence="2 3" key="1">
    <citation type="journal article" date="2018" name="Cell">
        <title>The Chara Genome: Secondary Complexity and Implications for Plant Terrestrialization.</title>
        <authorList>
            <person name="Nishiyama T."/>
            <person name="Sakayama H."/>
            <person name="Vries J.D."/>
            <person name="Buschmann H."/>
            <person name="Saint-Marcoux D."/>
            <person name="Ullrich K.K."/>
            <person name="Haas F.B."/>
            <person name="Vanderstraeten L."/>
            <person name="Becker D."/>
            <person name="Lang D."/>
            <person name="Vosolsobe S."/>
            <person name="Rombauts S."/>
            <person name="Wilhelmsson P.K.I."/>
            <person name="Janitza P."/>
            <person name="Kern R."/>
            <person name="Heyl A."/>
            <person name="Rumpler F."/>
            <person name="Villalobos L.I.A.C."/>
            <person name="Clay J.M."/>
            <person name="Skokan R."/>
            <person name="Toyoda A."/>
            <person name="Suzuki Y."/>
            <person name="Kagoshima H."/>
            <person name="Schijlen E."/>
            <person name="Tajeshwar N."/>
            <person name="Catarino B."/>
            <person name="Hetherington A.J."/>
            <person name="Saltykova A."/>
            <person name="Bonnot C."/>
            <person name="Breuninger H."/>
            <person name="Symeonidi A."/>
            <person name="Radhakrishnan G.V."/>
            <person name="Van Nieuwerburgh F."/>
            <person name="Deforce D."/>
            <person name="Chang C."/>
            <person name="Karol K.G."/>
            <person name="Hedrich R."/>
            <person name="Ulvskov P."/>
            <person name="Glockner G."/>
            <person name="Delwiche C.F."/>
            <person name="Petrasek J."/>
            <person name="Van de Peer Y."/>
            <person name="Friml J."/>
            <person name="Beilby M."/>
            <person name="Dolan L."/>
            <person name="Kohara Y."/>
            <person name="Sugano S."/>
            <person name="Fujiyama A."/>
            <person name="Delaux P.-M."/>
            <person name="Quint M."/>
            <person name="TheiBen G."/>
            <person name="Hagemann M."/>
            <person name="Harholt J."/>
            <person name="Dunand C."/>
            <person name="Zachgo S."/>
            <person name="Langdale J."/>
            <person name="Maumus F."/>
            <person name="Straeten D.V.D."/>
            <person name="Gould S.B."/>
            <person name="Rensing S.A."/>
        </authorList>
    </citation>
    <scope>NUCLEOTIDE SEQUENCE [LARGE SCALE GENOMIC DNA]</scope>
    <source>
        <strain evidence="2 3">S276</strain>
    </source>
</reference>
<name>A0A388M7K0_CHABU</name>